<gene>
    <name evidence="2" type="ORF">E6A44_001010</name>
</gene>
<dbReference type="EMBL" id="SSHJ02000001">
    <property type="protein sequence ID" value="MFN0254133.1"/>
    <property type="molecule type" value="Genomic_DNA"/>
</dbReference>
<dbReference type="Proteomes" id="UP001517247">
    <property type="component" value="Unassembled WGS sequence"/>
</dbReference>
<accession>A0ABW9J0S5</accession>
<name>A0ABW9J0S5_9SPHI</name>
<protein>
    <submittedName>
        <fullName evidence="2">Uncharacterized protein</fullName>
    </submittedName>
</protein>
<keyword evidence="1" id="KW-0175">Coiled coil</keyword>
<evidence type="ECO:0000313" key="3">
    <source>
        <dbReference type="Proteomes" id="UP001517247"/>
    </source>
</evidence>
<evidence type="ECO:0000256" key="1">
    <source>
        <dbReference type="SAM" id="Coils"/>
    </source>
</evidence>
<keyword evidence="3" id="KW-1185">Reference proteome</keyword>
<dbReference type="RefSeq" id="WP_138721312.1">
    <property type="nucleotide sequence ID" value="NZ_SSHJ02000001.1"/>
</dbReference>
<feature type="coiled-coil region" evidence="1">
    <location>
        <begin position="118"/>
        <end position="145"/>
    </location>
</feature>
<evidence type="ECO:0000313" key="2">
    <source>
        <dbReference type="EMBL" id="MFN0254133.1"/>
    </source>
</evidence>
<proteinExistence type="predicted"/>
<sequence length="398" mass="45423">MLILAISMQSCKQEKETFWKTENITKIDNQPFHGVTSAYMDMIAQMNIHLSIDNDEIQIAYPFEKKLKISEFKSFTNSRIPSTGELLDSIYDLSVSGDTLKIKFYYNGTADKEKRFSLNLVKLQKEDYLAEVKQVKAQKSKTLNEISTVDLSTFALVKKPGYLSEQTNLLQLNPTQLADELTDNKNSFQVTSITFSLSKNNSQLKYTTIGVLNSDKVGKHVAEVSDIQFNNIEFVNNERTGEADAVIVSKAKMNNKEITTLYNFITKNLASNNMEQFGLPRLYAEGDSLGIHNFLAVTWKTKDKVIKLAIEDVPDELWDQQIDGGIALRDNYSSKDIDQVFRHYLPLIGASTVKLFIVSNDLDQTLYSKENNPGSKTWGNMYDYTFKWRALHDIWENE</sequence>
<reference evidence="2 3" key="1">
    <citation type="submission" date="2024-12" db="EMBL/GenBank/DDBJ databases">
        <authorList>
            <person name="Hu S."/>
        </authorList>
    </citation>
    <scope>NUCLEOTIDE SEQUENCE [LARGE SCALE GENOMIC DNA]</scope>
    <source>
        <strain evidence="2 3">THG-T11</strain>
    </source>
</reference>
<comment type="caution">
    <text evidence="2">The sequence shown here is derived from an EMBL/GenBank/DDBJ whole genome shotgun (WGS) entry which is preliminary data.</text>
</comment>
<organism evidence="2 3">
    <name type="scientific">Pedobacter ureilyticus</name>
    <dbReference type="NCBI Taxonomy" id="1393051"/>
    <lineage>
        <taxon>Bacteria</taxon>
        <taxon>Pseudomonadati</taxon>
        <taxon>Bacteroidota</taxon>
        <taxon>Sphingobacteriia</taxon>
        <taxon>Sphingobacteriales</taxon>
        <taxon>Sphingobacteriaceae</taxon>
        <taxon>Pedobacter</taxon>
    </lineage>
</organism>